<name>A0A023DHL7_9BACL</name>
<dbReference type="GeneID" id="301191551"/>
<reference evidence="1 2" key="1">
    <citation type="submission" date="2014-04" db="EMBL/GenBank/DDBJ databases">
        <title>Whole genome shotgun sequence of Geobacillus caldoxylosilyticus NBRC 107762.</title>
        <authorList>
            <person name="Hosoyama A."/>
            <person name="Hosoyama Y."/>
            <person name="Katano-Makiyama Y."/>
            <person name="Tsuchikane K."/>
            <person name="Ohji S."/>
            <person name="Ichikawa N."/>
            <person name="Yamazoe A."/>
            <person name="Fujita N."/>
        </authorList>
    </citation>
    <scope>NUCLEOTIDE SEQUENCE [LARGE SCALE GENOMIC DNA]</scope>
    <source>
        <strain evidence="1 2">NBRC 107762</strain>
    </source>
</reference>
<dbReference type="OrthoDB" id="2691866at2"/>
<organism evidence="1 2">
    <name type="scientific">Parageobacillus caldoxylosilyticus NBRC 107762</name>
    <dbReference type="NCBI Taxonomy" id="1220594"/>
    <lineage>
        <taxon>Bacteria</taxon>
        <taxon>Bacillati</taxon>
        <taxon>Bacillota</taxon>
        <taxon>Bacilli</taxon>
        <taxon>Bacillales</taxon>
        <taxon>Anoxybacillaceae</taxon>
        <taxon>Saccharococcus</taxon>
    </lineage>
</organism>
<gene>
    <name evidence="1" type="ORF">GCA01S_045_00050</name>
</gene>
<dbReference type="Proteomes" id="UP000023561">
    <property type="component" value="Unassembled WGS sequence"/>
</dbReference>
<accession>A0A023DHL7</accession>
<dbReference type="AlphaFoldDB" id="A0A023DHL7"/>
<evidence type="ECO:0000313" key="2">
    <source>
        <dbReference type="Proteomes" id="UP000023561"/>
    </source>
</evidence>
<comment type="caution">
    <text evidence="1">The sequence shown here is derived from an EMBL/GenBank/DDBJ whole genome shotgun (WGS) entry which is preliminary data.</text>
</comment>
<evidence type="ECO:0000313" key="1">
    <source>
        <dbReference type="EMBL" id="GAJ40476.1"/>
    </source>
</evidence>
<proteinExistence type="predicted"/>
<protein>
    <recommendedName>
        <fullName evidence="3">Threonine dehydratase</fullName>
    </recommendedName>
</protein>
<evidence type="ECO:0008006" key="3">
    <source>
        <dbReference type="Google" id="ProtNLM"/>
    </source>
</evidence>
<dbReference type="EMBL" id="BAWO01000045">
    <property type="protein sequence ID" value="GAJ40476.1"/>
    <property type="molecule type" value="Genomic_DNA"/>
</dbReference>
<keyword evidence="2" id="KW-1185">Reference proteome</keyword>
<sequence>MEFYLKAKDGAFPCEVTIDEDNGRYTIRKADTSGEFFDTPQELVKWIMDNWRSDYFQDEEQFQQMIKEIQVYIPVNE</sequence>
<dbReference type="RefSeq" id="WP_017436163.1">
    <property type="nucleotide sequence ID" value="NZ_BAWO01000045.1"/>
</dbReference>